<dbReference type="OrthoDB" id="10004862at2759"/>
<sequence>MATSSKIQLPPPAQLDAQVFLPGITQESADKTSELLQENHEKHHIFFNQSGFHNHIVHHLLTLHALRASPHSLQTAYTNNASYQRPVLPTSTSTLPSLHDPATFSSHLGSERHYATFLAFFQREIAARGWQSVLNSYVFQDDDPRADDMLVRMFAGFLHPIIHLGFGVEFAQPAVIAEALAQAAVHEVWLKPFFLEAEARAAVKQAEGEGERVPIVRLLGEIRADEKLRGAARFDDANKVRDGILARAPEAMLSLASRYHIPPTTTQEELEERNAEMVNAAAYFTTAALRRDKVAKFDFFFMHCVNLSTFFAVFLRQEWLSMRAKRRLLEWKVRLDLALYASRGAPELLAVEEVRRLAGEGGGSSWEDVCARIVEFADDGHASKFVRALMGGEGVCRKFATEGAEGEKGNEEMFPIRGDMWRVLGNMVVDSVEASGPTWVRSCGFEEAWRDVPDREEGGSKL</sequence>
<evidence type="ECO:0008006" key="4">
    <source>
        <dbReference type="Google" id="ProtNLM"/>
    </source>
</evidence>
<dbReference type="PANTHER" id="PTHR35870:SF1">
    <property type="entry name" value="PROTEIN, PUTATIVE (AFU_ORTHOLOGUE AFUA_5G03330)-RELATED"/>
    <property type="match status" value="1"/>
</dbReference>
<dbReference type="EMBL" id="ML978066">
    <property type="protein sequence ID" value="KAF2021128.1"/>
    <property type="molecule type" value="Genomic_DNA"/>
</dbReference>
<dbReference type="GeneID" id="54288905"/>
<accession>A0A6A5Y6G8</accession>
<dbReference type="RefSeq" id="XP_033389467.1">
    <property type="nucleotide sequence ID" value="XM_033531508.1"/>
</dbReference>
<reference evidence="2" key="1">
    <citation type="journal article" date="2020" name="Stud. Mycol.">
        <title>101 Dothideomycetes genomes: a test case for predicting lifestyles and emergence of pathogens.</title>
        <authorList>
            <person name="Haridas S."/>
            <person name="Albert R."/>
            <person name="Binder M."/>
            <person name="Bloem J."/>
            <person name="Labutti K."/>
            <person name="Salamov A."/>
            <person name="Andreopoulos B."/>
            <person name="Baker S."/>
            <person name="Barry K."/>
            <person name="Bills G."/>
            <person name="Bluhm B."/>
            <person name="Cannon C."/>
            <person name="Castanera R."/>
            <person name="Culley D."/>
            <person name="Daum C."/>
            <person name="Ezra D."/>
            <person name="Gonzalez J."/>
            <person name="Henrissat B."/>
            <person name="Kuo A."/>
            <person name="Liang C."/>
            <person name="Lipzen A."/>
            <person name="Lutzoni F."/>
            <person name="Magnuson J."/>
            <person name="Mondo S."/>
            <person name="Nolan M."/>
            <person name="Ohm R."/>
            <person name="Pangilinan J."/>
            <person name="Park H.-J."/>
            <person name="Ramirez L."/>
            <person name="Alfaro M."/>
            <person name="Sun H."/>
            <person name="Tritt A."/>
            <person name="Yoshinaga Y."/>
            <person name="Zwiers L.-H."/>
            <person name="Turgeon B."/>
            <person name="Goodwin S."/>
            <person name="Spatafora J."/>
            <person name="Crous P."/>
            <person name="Grigoriev I."/>
        </authorList>
    </citation>
    <scope>NUCLEOTIDE SEQUENCE</scope>
    <source>
        <strain evidence="2">CBS 175.79</strain>
    </source>
</reference>
<keyword evidence="3" id="KW-1185">Reference proteome</keyword>
<name>A0A6A5Y6G8_9PLEO</name>
<dbReference type="GO" id="GO:0016491">
    <property type="term" value="F:oxidoreductase activity"/>
    <property type="evidence" value="ECO:0007669"/>
    <property type="project" value="UniProtKB-KW"/>
</dbReference>
<organism evidence="2 3">
    <name type="scientific">Aaosphaeria arxii CBS 175.79</name>
    <dbReference type="NCBI Taxonomy" id="1450172"/>
    <lineage>
        <taxon>Eukaryota</taxon>
        <taxon>Fungi</taxon>
        <taxon>Dikarya</taxon>
        <taxon>Ascomycota</taxon>
        <taxon>Pezizomycotina</taxon>
        <taxon>Dothideomycetes</taxon>
        <taxon>Pleosporomycetidae</taxon>
        <taxon>Pleosporales</taxon>
        <taxon>Pleosporales incertae sedis</taxon>
        <taxon>Aaosphaeria</taxon>
    </lineage>
</organism>
<evidence type="ECO:0000256" key="1">
    <source>
        <dbReference type="ARBA" id="ARBA00023002"/>
    </source>
</evidence>
<dbReference type="Proteomes" id="UP000799778">
    <property type="component" value="Unassembled WGS sequence"/>
</dbReference>
<keyword evidence="1" id="KW-0560">Oxidoreductase</keyword>
<proteinExistence type="predicted"/>
<evidence type="ECO:0000313" key="3">
    <source>
        <dbReference type="Proteomes" id="UP000799778"/>
    </source>
</evidence>
<dbReference type="AlphaFoldDB" id="A0A6A5Y6G8"/>
<gene>
    <name evidence="2" type="ORF">BU24DRAFT_457136</name>
</gene>
<dbReference type="InterPro" id="IPR025337">
    <property type="entry name" value="Questin_oxidase-like"/>
</dbReference>
<evidence type="ECO:0000313" key="2">
    <source>
        <dbReference type="EMBL" id="KAF2021128.1"/>
    </source>
</evidence>
<dbReference type="Pfam" id="PF14027">
    <property type="entry name" value="Questin_oxidase"/>
    <property type="match status" value="1"/>
</dbReference>
<dbReference type="PANTHER" id="PTHR35870">
    <property type="entry name" value="PROTEIN, PUTATIVE (AFU_ORTHOLOGUE AFUA_5G03330)-RELATED"/>
    <property type="match status" value="1"/>
</dbReference>
<protein>
    <recommendedName>
        <fullName evidence="4">HypA-like protein</fullName>
    </recommendedName>
</protein>